<dbReference type="InterPro" id="IPR013783">
    <property type="entry name" value="Ig-like_fold"/>
</dbReference>
<dbReference type="InterPro" id="IPR046985">
    <property type="entry name" value="IP5"/>
</dbReference>
<dbReference type="PANTHER" id="PTHR11200:SF300">
    <property type="entry name" value="TYPE II INOSITOL 1,4,5-TRISPHOSPHATE 5-PHOSPHATASE"/>
    <property type="match status" value="1"/>
</dbReference>
<dbReference type="InterPro" id="IPR036691">
    <property type="entry name" value="Endo/exonu/phosph_ase_sf"/>
</dbReference>
<dbReference type="GO" id="GO:0031901">
    <property type="term" value="C:early endosome membrane"/>
    <property type="evidence" value="ECO:0007669"/>
    <property type="project" value="UniProtKB-SubCell"/>
</dbReference>
<evidence type="ECO:0000313" key="7">
    <source>
        <dbReference type="EMBL" id="CAD8257522.1"/>
    </source>
</evidence>
<dbReference type="PROSITE" id="PS50238">
    <property type="entry name" value="RHOGAP"/>
    <property type="match status" value="1"/>
</dbReference>
<keyword evidence="3" id="KW-0967">Endosome</keyword>
<evidence type="ECO:0000256" key="4">
    <source>
        <dbReference type="ARBA" id="ARBA00023329"/>
    </source>
</evidence>
<dbReference type="SMART" id="SM00324">
    <property type="entry name" value="RhoGAP"/>
    <property type="match status" value="1"/>
</dbReference>
<dbReference type="Gene3D" id="3.60.10.10">
    <property type="entry name" value="Endonuclease/exonuclease/phosphatase"/>
    <property type="match status" value="1"/>
</dbReference>
<dbReference type="InterPro" id="IPR000198">
    <property type="entry name" value="RhoGAP_dom"/>
</dbReference>
<evidence type="ECO:0000256" key="2">
    <source>
        <dbReference type="ARBA" id="ARBA00004580"/>
    </source>
</evidence>
<sequence>MAAPGLRMENIEAFAAEYETDLGDGASRNDRAVHYIREKWIEKQLQEREAEFSDLVPGKVFCGTWNVNGKKLEEEDPIEDWIPVEAAAGLCDIYAIGFQEMVDLNVTNVTMDGKSAQRHKFWAEKLLRHLNSNALGEKYTLTAHEHLVGILLCVFTRTELANVVSAAQIMNVPCGAMGVMGNKGGIACRLRYYDSWICFICAHLAAHRGNVEGRNANATTIIERAAFDAGAAESGSPSQISQVQPTKVMEHEFVFFIGDLNYRISVEVDTEEVFWKCTEDLDAPFLLSRDQLVLELKAGRVLQGFVEPEISFLPTYKFEPGSDRYEQRENKKRRAPAWCDRVLWYSKRENRVQTLMYRSSMSQRVSDHKPVCANFVLQARRIDKQRALAVHQNIVRTLDRWENASQPQVKLSAPHLQFGPVKYGERKGVSLQVENVGSNPAVFRFVPKENPDDPSPFVCKHWLRLEPAFGMLLPGEAKSITATCSIDVQTARRVALAEDSLEDILILRFEGGRDCFIDVSAEYLRSCFGCSLEELVVASAPIRETPIGAPSAEGDETRTVQAVPKELWRILDSLQTTGKEVSDIFFGQGHPEEVTAIREALDTGAELPTHTPHSMAEVLLSFLASLASPIIPQSVAVSLEAEYTTQNLQPWTRRFLERLPPANYNTFVYLVSFFRYLLEYKVKNRLTPTKIASTLSKALLASVPDEMVKESSKVAGGLLICSFEDTIEGTDELSDLQMNGAKVTPSQRRSNLDMIVVHLLTTSVI</sequence>
<dbReference type="Gene3D" id="1.10.555.10">
    <property type="entry name" value="Rho GTPase activation protein"/>
    <property type="match status" value="1"/>
</dbReference>
<evidence type="ECO:0000313" key="6">
    <source>
        <dbReference type="EMBL" id="CAD8257514.1"/>
    </source>
</evidence>
<reference evidence="7" key="1">
    <citation type="submission" date="2021-01" db="EMBL/GenBank/DDBJ databases">
        <authorList>
            <person name="Corre E."/>
            <person name="Pelletier E."/>
            <person name="Niang G."/>
            <person name="Scheremetjew M."/>
            <person name="Finn R."/>
            <person name="Kale V."/>
            <person name="Holt S."/>
            <person name="Cochrane G."/>
            <person name="Meng A."/>
            <person name="Brown T."/>
            <person name="Cohen L."/>
        </authorList>
    </citation>
    <scope>NUCLEOTIDE SEQUENCE</scope>
    <source>
        <strain evidence="7">CCMP2078</strain>
    </source>
</reference>
<name>A0A6U0UTG8_9STRA</name>
<dbReference type="Pfam" id="PF00620">
    <property type="entry name" value="RhoGAP"/>
    <property type="match status" value="1"/>
</dbReference>
<dbReference type="GO" id="GO:0030670">
    <property type="term" value="C:phagocytic vesicle membrane"/>
    <property type="evidence" value="ECO:0007669"/>
    <property type="project" value="UniProtKB-SubCell"/>
</dbReference>
<evidence type="ECO:0000259" key="5">
    <source>
        <dbReference type="PROSITE" id="PS50238"/>
    </source>
</evidence>
<dbReference type="AlphaFoldDB" id="A0A6U0UTG8"/>
<dbReference type="InterPro" id="IPR048869">
    <property type="entry name" value="OCRL-1_2_ASH"/>
</dbReference>
<evidence type="ECO:0000256" key="3">
    <source>
        <dbReference type="ARBA" id="ARBA00022753"/>
    </source>
</evidence>
<accession>A0A6U0UTG8</accession>
<dbReference type="GO" id="GO:0046856">
    <property type="term" value="P:phosphatidylinositol dephosphorylation"/>
    <property type="evidence" value="ECO:0007669"/>
    <property type="project" value="InterPro"/>
</dbReference>
<dbReference type="SMART" id="SM00128">
    <property type="entry name" value="IPPc"/>
    <property type="match status" value="1"/>
</dbReference>
<keyword evidence="4" id="KW-0968">Cytoplasmic vesicle</keyword>
<dbReference type="SUPFAM" id="SSF56219">
    <property type="entry name" value="DNase I-like"/>
    <property type="match status" value="1"/>
</dbReference>
<dbReference type="SUPFAM" id="SSF48350">
    <property type="entry name" value="GTPase activation domain, GAP"/>
    <property type="match status" value="1"/>
</dbReference>
<dbReference type="Pfam" id="PF21310">
    <property type="entry name" value="OCRL-like_ASH"/>
    <property type="match status" value="1"/>
</dbReference>
<proteinExistence type="predicted"/>
<protein>
    <recommendedName>
        <fullName evidence="5">Rho-GAP domain-containing protein</fullName>
    </recommendedName>
</protein>
<dbReference type="GO" id="GO:0007165">
    <property type="term" value="P:signal transduction"/>
    <property type="evidence" value="ECO:0007669"/>
    <property type="project" value="InterPro"/>
</dbReference>
<dbReference type="InterPro" id="IPR000300">
    <property type="entry name" value="IPPc"/>
</dbReference>
<dbReference type="Pfam" id="PF22669">
    <property type="entry name" value="Exo_endo_phos2"/>
    <property type="match status" value="1"/>
</dbReference>
<dbReference type="PANTHER" id="PTHR11200">
    <property type="entry name" value="INOSITOL 5-PHOSPHATASE"/>
    <property type="match status" value="1"/>
</dbReference>
<dbReference type="GO" id="GO:0004439">
    <property type="term" value="F:phosphatidylinositol-4,5-bisphosphate 5-phosphatase activity"/>
    <property type="evidence" value="ECO:0007669"/>
    <property type="project" value="TreeGrafter"/>
</dbReference>
<dbReference type="EMBL" id="HBEA01009126">
    <property type="protein sequence ID" value="CAD8257522.1"/>
    <property type="molecule type" value="Transcribed_RNA"/>
</dbReference>
<feature type="domain" description="Rho-GAP" evidence="5">
    <location>
        <begin position="550"/>
        <end position="727"/>
    </location>
</feature>
<dbReference type="Gene3D" id="2.60.40.10">
    <property type="entry name" value="Immunoglobulins"/>
    <property type="match status" value="1"/>
</dbReference>
<dbReference type="EMBL" id="HBEA01009115">
    <property type="protein sequence ID" value="CAD8257514.1"/>
    <property type="molecule type" value="Transcribed_RNA"/>
</dbReference>
<organism evidence="7">
    <name type="scientific">Pinguiococcus pyrenoidosus</name>
    <dbReference type="NCBI Taxonomy" id="172671"/>
    <lineage>
        <taxon>Eukaryota</taxon>
        <taxon>Sar</taxon>
        <taxon>Stramenopiles</taxon>
        <taxon>Ochrophyta</taxon>
        <taxon>Pinguiophyceae</taxon>
        <taxon>Pinguiochrysidales</taxon>
        <taxon>Pinguiochrysidaceae</taxon>
        <taxon>Pinguiococcus</taxon>
    </lineage>
</organism>
<comment type="subcellular location">
    <subcellularLocation>
        <location evidence="2">Cytoplasmic vesicle</location>
        <location evidence="2">Phagosome membrane</location>
    </subcellularLocation>
    <subcellularLocation>
        <location evidence="1">Early endosome membrane</location>
    </subcellularLocation>
</comment>
<evidence type="ECO:0000256" key="1">
    <source>
        <dbReference type="ARBA" id="ARBA00004146"/>
    </source>
</evidence>
<gene>
    <name evidence="6" type="ORF">PPYR1160_LOCUS7007</name>
    <name evidence="7" type="ORF">PPYR1160_LOCUS7015</name>
</gene>
<dbReference type="InterPro" id="IPR008936">
    <property type="entry name" value="Rho_GTPase_activation_prot"/>
</dbReference>